<dbReference type="PROSITE" id="PS00678">
    <property type="entry name" value="WD_REPEATS_1"/>
    <property type="match status" value="2"/>
</dbReference>
<keyword evidence="12" id="KW-1185">Reference proteome</keyword>
<dbReference type="GO" id="GO:0016251">
    <property type="term" value="F:RNA polymerase II general transcription initiation factor activity"/>
    <property type="evidence" value="ECO:0007669"/>
    <property type="project" value="TreeGrafter"/>
</dbReference>
<dbReference type="PROSITE" id="PS50082">
    <property type="entry name" value="WD_REPEATS_2"/>
    <property type="match status" value="3"/>
</dbReference>
<dbReference type="PANTHER" id="PTHR19879:SF4">
    <property type="entry name" value="TRANSCRIPTION INITIATION FACTOR TFIID SUBUNIT 5"/>
    <property type="match status" value="1"/>
</dbReference>
<dbReference type="Pfam" id="PF04494">
    <property type="entry name" value="TFIID_NTD2"/>
    <property type="match status" value="1"/>
</dbReference>
<dbReference type="OrthoDB" id="10266330at2759"/>
<reference evidence="11 12" key="1">
    <citation type="submission" date="2019-09" db="EMBL/GenBank/DDBJ databases">
        <title>Bird 10,000 Genomes (B10K) Project - Family phase.</title>
        <authorList>
            <person name="Zhang G."/>
        </authorList>
    </citation>
    <scope>NUCLEOTIDE SEQUENCE [LARGE SCALE GENOMIC DNA]</scope>
    <source>
        <strain evidence="11">B10K-DU-012-56</strain>
    </source>
</reference>
<dbReference type="InterPro" id="IPR015943">
    <property type="entry name" value="WD40/YVTN_repeat-like_dom_sf"/>
</dbReference>
<dbReference type="FunFam" id="1.25.40.500:FF:000001">
    <property type="entry name" value="Transcription initiation factor TFIID subunit 5"/>
    <property type="match status" value="1"/>
</dbReference>
<dbReference type="Pfam" id="PF00400">
    <property type="entry name" value="WD40"/>
    <property type="match status" value="4"/>
</dbReference>
<feature type="non-terminal residue" evidence="11">
    <location>
        <position position="1"/>
    </location>
</feature>
<dbReference type="GO" id="GO:0005669">
    <property type="term" value="C:transcription factor TFIID complex"/>
    <property type="evidence" value="ECO:0007669"/>
    <property type="project" value="TreeGrafter"/>
</dbReference>
<dbReference type="InterPro" id="IPR037264">
    <property type="entry name" value="TFIID_NTD2_sf"/>
</dbReference>
<evidence type="ECO:0000259" key="10">
    <source>
        <dbReference type="Pfam" id="PF04494"/>
    </source>
</evidence>
<dbReference type="Proteomes" id="UP000528411">
    <property type="component" value="Unassembled WGS sequence"/>
</dbReference>
<evidence type="ECO:0000256" key="9">
    <source>
        <dbReference type="SAM" id="MobiDB-lite"/>
    </source>
</evidence>
<evidence type="ECO:0000256" key="2">
    <source>
        <dbReference type="ARBA" id="ARBA00009435"/>
    </source>
</evidence>
<dbReference type="CDD" id="cd00200">
    <property type="entry name" value="WD40"/>
    <property type="match status" value="1"/>
</dbReference>
<accession>A0A7L2UEC6</accession>
<dbReference type="GO" id="GO:0006367">
    <property type="term" value="P:transcription initiation at RNA polymerase II promoter"/>
    <property type="evidence" value="ECO:0007669"/>
    <property type="project" value="TreeGrafter"/>
</dbReference>
<gene>
    <name evidence="11" type="primary">Taf5</name>
    <name evidence="11" type="ORF">BALREX_R11256</name>
</gene>
<feature type="repeat" description="WD" evidence="8">
    <location>
        <begin position="511"/>
        <end position="552"/>
    </location>
</feature>
<name>A0A7L2UEC6_BALRX</name>
<evidence type="ECO:0000256" key="4">
    <source>
        <dbReference type="ARBA" id="ARBA00022737"/>
    </source>
</evidence>
<dbReference type="CDD" id="cd08044">
    <property type="entry name" value="TAF5_NTD2"/>
    <property type="match status" value="1"/>
</dbReference>
<feature type="non-terminal residue" evidence="11">
    <location>
        <position position="595"/>
    </location>
</feature>
<feature type="repeat" description="WD" evidence="8">
    <location>
        <begin position="381"/>
        <end position="422"/>
    </location>
</feature>
<evidence type="ECO:0000313" key="11">
    <source>
        <dbReference type="EMBL" id="NXS44039.1"/>
    </source>
</evidence>
<evidence type="ECO:0000313" key="12">
    <source>
        <dbReference type="Proteomes" id="UP000528411"/>
    </source>
</evidence>
<keyword evidence="3 8" id="KW-0853">WD repeat</keyword>
<organism evidence="11 12">
    <name type="scientific">Balaeniceps rex</name>
    <name type="common">Shoebill</name>
    <dbReference type="NCBI Taxonomy" id="33584"/>
    <lineage>
        <taxon>Eukaryota</taxon>
        <taxon>Metazoa</taxon>
        <taxon>Chordata</taxon>
        <taxon>Craniata</taxon>
        <taxon>Vertebrata</taxon>
        <taxon>Euteleostomi</taxon>
        <taxon>Archelosauria</taxon>
        <taxon>Archosauria</taxon>
        <taxon>Dinosauria</taxon>
        <taxon>Saurischia</taxon>
        <taxon>Theropoda</taxon>
        <taxon>Coelurosauria</taxon>
        <taxon>Aves</taxon>
        <taxon>Neognathae</taxon>
        <taxon>Neoaves</taxon>
        <taxon>Aequornithes</taxon>
        <taxon>Pelecaniformes</taxon>
        <taxon>Balaenicipitidae</taxon>
        <taxon>Balaeniceps</taxon>
    </lineage>
</organism>
<dbReference type="PRINTS" id="PR00320">
    <property type="entry name" value="GPROTEINBRPT"/>
</dbReference>
<comment type="subcellular location">
    <subcellularLocation>
        <location evidence="1">Nucleus</location>
    </subcellularLocation>
</comment>
<keyword evidence="7" id="KW-0539">Nucleus</keyword>
<feature type="region of interest" description="Disordered" evidence="9">
    <location>
        <begin position="299"/>
        <end position="353"/>
    </location>
</feature>
<dbReference type="InterPro" id="IPR001680">
    <property type="entry name" value="WD40_rpt"/>
</dbReference>
<dbReference type="PANTHER" id="PTHR19879">
    <property type="entry name" value="TRANSCRIPTION INITIATION FACTOR TFIID"/>
    <property type="match status" value="1"/>
</dbReference>
<keyword evidence="4" id="KW-0677">Repeat</keyword>
<evidence type="ECO:0000256" key="8">
    <source>
        <dbReference type="PROSITE-ProRule" id="PRU00221"/>
    </source>
</evidence>
<feature type="compositionally biased region" description="Basic and acidic residues" evidence="9">
    <location>
        <begin position="322"/>
        <end position="333"/>
    </location>
</feature>
<protein>
    <submittedName>
        <fullName evidence="11">TAF5 factor</fullName>
    </submittedName>
</protein>
<keyword evidence="5" id="KW-0805">Transcription regulation</keyword>
<dbReference type="InterPro" id="IPR007582">
    <property type="entry name" value="TFIID_NTD2"/>
</dbReference>
<feature type="domain" description="TFIID subunit TAF5 NTD2" evidence="10">
    <location>
        <begin position="124"/>
        <end position="252"/>
    </location>
</feature>
<evidence type="ECO:0000256" key="1">
    <source>
        <dbReference type="ARBA" id="ARBA00004123"/>
    </source>
</evidence>
<dbReference type="Gene3D" id="2.130.10.10">
    <property type="entry name" value="YVTN repeat-like/Quinoprotein amine dehydrogenase"/>
    <property type="match status" value="2"/>
</dbReference>
<dbReference type="InterPro" id="IPR020472">
    <property type="entry name" value="WD40_PAC1"/>
</dbReference>
<dbReference type="EMBL" id="VYZW01028713">
    <property type="protein sequence ID" value="NXS44039.1"/>
    <property type="molecule type" value="Genomic_DNA"/>
</dbReference>
<dbReference type="PROSITE" id="PS50896">
    <property type="entry name" value="LISH"/>
    <property type="match status" value="1"/>
</dbReference>
<dbReference type="SMART" id="SM00320">
    <property type="entry name" value="WD40"/>
    <property type="match status" value="4"/>
</dbReference>
<feature type="compositionally biased region" description="Acidic residues" evidence="9">
    <location>
        <begin position="299"/>
        <end position="310"/>
    </location>
</feature>
<dbReference type="PROSITE" id="PS50294">
    <property type="entry name" value="WD_REPEATS_REGION"/>
    <property type="match status" value="2"/>
</dbReference>
<evidence type="ECO:0000256" key="5">
    <source>
        <dbReference type="ARBA" id="ARBA00023015"/>
    </source>
</evidence>
<evidence type="ECO:0000256" key="7">
    <source>
        <dbReference type="ARBA" id="ARBA00023242"/>
    </source>
</evidence>
<dbReference type="InterPro" id="IPR006594">
    <property type="entry name" value="LisH"/>
</dbReference>
<dbReference type="SUPFAM" id="SSF50978">
    <property type="entry name" value="WD40 repeat-like"/>
    <property type="match status" value="1"/>
</dbReference>
<feature type="repeat" description="WD" evidence="8">
    <location>
        <begin position="553"/>
        <end position="586"/>
    </location>
</feature>
<evidence type="ECO:0000256" key="3">
    <source>
        <dbReference type="ARBA" id="ARBA00022574"/>
    </source>
</evidence>
<evidence type="ECO:0000256" key="6">
    <source>
        <dbReference type="ARBA" id="ARBA00023163"/>
    </source>
</evidence>
<dbReference type="InterPro" id="IPR019775">
    <property type="entry name" value="WD40_repeat_CS"/>
</dbReference>
<dbReference type="Gene3D" id="1.25.40.500">
    <property type="entry name" value="TFIID subunit TAF5, NTD2 domain"/>
    <property type="match status" value="1"/>
</dbReference>
<dbReference type="InterPro" id="IPR036322">
    <property type="entry name" value="WD40_repeat_dom_sf"/>
</dbReference>
<comment type="caution">
    <text evidence="11">The sequence shown here is derived from an EMBL/GenBank/DDBJ whole genome shotgun (WGS) entry which is preliminary data.</text>
</comment>
<sequence length="595" mass="66249">DRQTLVAVLQFLRRSNLRESEEILRREARLLGDDLGGSAATVASSSPGVATVATVPPGKGEACAGAAGSLPGAGGLVSHCIFASSCRLSYKLLLYANAFAVGGGVVVEDQPDVSAVLSAYNQQGDPTLYEEYYSGLKHFIECSLDCHRAELSQLFYPLFVHMYLELVYNQHESEAKSFFERFHGDQECYYQDDLRVLSSLTKKEHMKGNETMLDFRTSKFVLRISRDSYQLLKRHLQEKQNNQIWNIVQEHLYIDIFDGMPRSKQQIDAMVGSLAGEAKREANKAKVFFGLLKEPEFDVPLDDEDEEGENEEGKPKKKKPKKDSVGSKSKKQDPNAPPQNRIPLPELKDSDKLDKVMNMKEAARRVRLGPECLPSICFYTFLNAYQGLTAVDITDDSSMIVGGFADSTVRVWSVTPKKLRSVKTAADLSLIDKESDDVLERIMDEKTASELKILYGHSGPVYGTSFSPDSLLVLSFNCMLLNANTFLMQLFPEAFLFSLWATDHYQPLRIFAGHLADVTCTRFHPNSNYIATGSADRTIRLWDVLNGNCVRIFTGHKGPIHSLAFSPNGRFLATGATDGRVLLWDIGHGLMVGEL</sequence>
<comment type="similarity">
    <text evidence="2">Belongs to the WD repeat TAF5 family.</text>
</comment>
<dbReference type="AlphaFoldDB" id="A0A7L2UEC6"/>
<dbReference type="SUPFAM" id="SSF160897">
    <property type="entry name" value="Taf5 N-terminal domain-like"/>
    <property type="match status" value="1"/>
</dbReference>
<keyword evidence="6" id="KW-0804">Transcription</keyword>
<proteinExistence type="inferred from homology"/>